<gene>
    <name evidence="1" type="ORF">L3Q82_016409</name>
</gene>
<proteinExistence type="predicted"/>
<dbReference type="EMBL" id="CM041532">
    <property type="protein sequence ID" value="KAI3376302.1"/>
    <property type="molecule type" value="Genomic_DNA"/>
</dbReference>
<sequence length="998" mass="112953">PMGDSDDEFDRRRRDKFRRERSDMERSREREERRRDDWPDRDWDRGRERRRDYDRGRRERFSPPRHISPQHKRMRRDWDGHRGEPYRYDLPYGGGGALFQGAGPQGWHPDLPHLHPHHGGHPLQGRLGMVDPDLPPPGPPTMRSFKEFLLNMEDSVDETESVKRYNQYKLDFRRQQLQDFFLQHKDQEWFRSKYHPDDITVRKAESLSAIKTRLACLPLPARQQLAGPMCRWIWTTPPPSSSYWTQGFLAVIKMEGGTDFDLQVLEVPTAPAVAGGEASGGVGGGGSEKSQGDPNTGNVSGHIGSESTGSRTEETTNRETGEKKDSEKVRRTIRDFQVTVKRRPSRTERRRKTMKRRRRRRMKKEEEREDDEESELGRKRKRSVSADSGEGSASDSDSSHSDGEKEEDEEKEAEEEDDGENGERERCQSVIKSEGRRERRRLAPAKPRPLHLTICTFNVFVHQEHPARGVEGGDHCNLLFFRRCWVTFDRSVNIKETCWNLDSETVCLSDPSLSQLRDSQPRDCELSVSLTRLSLSSETLRDCELSPVVNRDLCHRVRCVNGLTHHRPVVRNDIRLSARLVHSLDQRGALWSGQMETNPVLKNITDYLIEEVSAEEEELTGTSGGNADDSGDAKDPVTSSEVTVETDDKLLKVLDRLLLYLRLVHSVDYYNFCEYPAEDEMPHRCGLIHVRGPLPVAKITAAEVSEHQRMCEERLAPLLTPSETLSEEDAAWLGRKDPEEEVEKFLSANTQELSKDKWLCPLSGKKFKSLCVRKHILNKHGDKVSAVRQEVVFFNNFLLDAKRPALPENKPLPPPAQATPPGMPGFLGQSPQQQSLLGYPPGVRPPMPCRASQLVLTVSPSSSQLFKGEFVSLSCEDDSSDGWTLRRNTTTETRTQCGADWGTSAGSSCNISLHRPHGNSGVYWCESRDGTTSNTINITVTGGSVILQSPVLPVMEGDDVTLHCKTKTPPSNLPAAFYKDGSLYKDQAPSSGLSLQVT</sequence>
<evidence type="ECO:0000313" key="1">
    <source>
        <dbReference type="EMBL" id="KAI3376302.1"/>
    </source>
</evidence>
<feature type="non-terminal residue" evidence="1">
    <location>
        <position position="1"/>
    </location>
</feature>
<accession>A0ACB8X7K4</accession>
<protein>
    <submittedName>
        <fullName evidence="1">Uncharacterized protein</fullName>
    </submittedName>
</protein>
<keyword evidence="2" id="KW-1185">Reference proteome</keyword>
<evidence type="ECO:0000313" key="2">
    <source>
        <dbReference type="Proteomes" id="UP000831701"/>
    </source>
</evidence>
<comment type="caution">
    <text evidence="1">The sequence shown here is derived from an EMBL/GenBank/DDBJ whole genome shotgun (WGS) entry which is preliminary data.</text>
</comment>
<name>A0ACB8X7K4_9TELE</name>
<dbReference type="Proteomes" id="UP000831701">
    <property type="component" value="Chromosome 2"/>
</dbReference>
<reference evidence="1" key="1">
    <citation type="submission" date="2022-04" db="EMBL/GenBank/DDBJ databases">
        <title>Jade perch genome.</title>
        <authorList>
            <person name="Chao B."/>
        </authorList>
    </citation>
    <scope>NUCLEOTIDE SEQUENCE</scope>
    <source>
        <strain evidence="1">CB-2022</strain>
    </source>
</reference>
<organism evidence="1 2">
    <name type="scientific">Scortum barcoo</name>
    <name type="common">barcoo grunter</name>
    <dbReference type="NCBI Taxonomy" id="214431"/>
    <lineage>
        <taxon>Eukaryota</taxon>
        <taxon>Metazoa</taxon>
        <taxon>Chordata</taxon>
        <taxon>Craniata</taxon>
        <taxon>Vertebrata</taxon>
        <taxon>Euteleostomi</taxon>
        <taxon>Actinopterygii</taxon>
        <taxon>Neopterygii</taxon>
        <taxon>Teleostei</taxon>
        <taxon>Neoteleostei</taxon>
        <taxon>Acanthomorphata</taxon>
        <taxon>Eupercaria</taxon>
        <taxon>Centrarchiformes</taxon>
        <taxon>Terapontoidei</taxon>
        <taxon>Terapontidae</taxon>
        <taxon>Scortum</taxon>
    </lineage>
</organism>